<dbReference type="SUPFAM" id="SSF52096">
    <property type="entry name" value="ClpP/crotonase"/>
    <property type="match status" value="1"/>
</dbReference>
<evidence type="ECO:0000313" key="1">
    <source>
        <dbReference type="EMBL" id="RAI45848.1"/>
    </source>
</evidence>
<dbReference type="CDD" id="cd06558">
    <property type="entry name" value="crotonase-like"/>
    <property type="match status" value="1"/>
</dbReference>
<keyword evidence="2" id="KW-1185">Reference proteome</keyword>
<name>A0A327LDG3_9BRAD</name>
<dbReference type="PANTHER" id="PTHR11941">
    <property type="entry name" value="ENOYL-COA HYDRATASE-RELATED"/>
    <property type="match status" value="1"/>
</dbReference>
<proteinExistence type="predicted"/>
<sequence length="241" mass="25218">MSDLLTETHGAVRVLVLNRPNKRNALDNRLTSALLEALRAADASPDVGSVVLTGAGPAFCAGADLSEFKLLTPENQHLVDRRAELTMTLHGIFPKMTKPVITAVNGPAMGGGAGLALAGDVAVMAESATLGWPEVKHGIVAAIVLPSLVRNIGRKAAFELVATGVPIDAKRALALGAVNHVVPGDELMDVALALAGQMASFSRAAMAATKQLFYHALDVPYDEALAAGREANRRMRAFRKA</sequence>
<organism evidence="1 2">
    <name type="scientific">Rhodoplanes roseus</name>
    <dbReference type="NCBI Taxonomy" id="29409"/>
    <lineage>
        <taxon>Bacteria</taxon>
        <taxon>Pseudomonadati</taxon>
        <taxon>Pseudomonadota</taxon>
        <taxon>Alphaproteobacteria</taxon>
        <taxon>Hyphomicrobiales</taxon>
        <taxon>Nitrobacteraceae</taxon>
        <taxon>Rhodoplanes</taxon>
    </lineage>
</organism>
<protein>
    <submittedName>
        <fullName evidence="1">Enoyl-CoA hydratase</fullName>
    </submittedName>
</protein>
<dbReference type="RefSeq" id="WP_111417311.1">
    <property type="nucleotide sequence ID" value="NZ_NPEX01000006.1"/>
</dbReference>
<accession>A0A327LDG3</accession>
<dbReference type="AlphaFoldDB" id="A0A327LDG3"/>
<dbReference type="OrthoDB" id="9795727at2"/>
<dbReference type="PANTHER" id="PTHR11941:SF54">
    <property type="entry name" value="ENOYL-COA HYDRATASE, MITOCHONDRIAL"/>
    <property type="match status" value="1"/>
</dbReference>
<reference evidence="1 2" key="1">
    <citation type="submission" date="2017-07" db="EMBL/GenBank/DDBJ databases">
        <title>Draft Genome Sequences of Select Purple Nonsulfur Bacteria.</title>
        <authorList>
            <person name="Lasarre B."/>
            <person name="Mckinlay J.B."/>
        </authorList>
    </citation>
    <scope>NUCLEOTIDE SEQUENCE [LARGE SCALE GENOMIC DNA]</scope>
    <source>
        <strain evidence="1 2">DSM 5909</strain>
    </source>
</reference>
<dbReference type="EMBL" id="NPEX01000006">
    <property type="protein sequence ID" value="RAI45848.1"/>
    <property type="molecule type" value="Genomic_DNA"/>
</dbReference>
<dbReference type="Gene3D" id="3.90.226.10">
    <property type="entry name" value="2-enoyl-CoA Hydratase, Chain A, domain 1"/>
    <property type="match status" value="1"/>
</dbReference>
<dbReference type="GO" id="GO:0006635">
    <property type="term" value="P:fatty acid beta-oxidation"/>
    <property type="evidence" value="ECO:0007669"/>
    <property type="project" value="TreeGrafter"/>
</dbReference>
<dbReference type="Pfam" id="PF00378">
    <property type="entry name" value="ECH_1"/>
    <property type="match status" value="1"/>
</dbReference>
<dbReference type="GO" id="GO:0003824">
    <property type="term" value="F:catalytic activity"/>
    <property type="evidence" value="ECO:0007669"/>
    <property type="project" value="UniProtKB-ARBA"/>
</dbReference>
<dbReference type="InterPro" id="IPR029045">
    <property type="entry name" value="ClpP/crotonase-like_dom_sf"/>
</dbReference>
<gene>
    <name evidence="1" type="ORF">CH341_01730</name>
</gene>
<dbReference type="InterPro" id="IPR001753">
    <property type="entry name" value="Enoyl-CoA_hydra/iso"/>
</dbReference>
<evidence type="ECO:0000313" key="2">
    <source>
        <dbReference type="Proteomes" id="UP000249130"/>
    </source>
</evidence>
<comment type="caution">
    <text evidence="1">The sequence shown here is derived from an EMBL/GenBank/DDBJ whole genome shotgun (WGS) entry which is preliminary data.</text>
</comment>
<dbReference type="Proteomes" id="UP000249130">
    <property type="component" value="Unassembled WGS sequence"/>
</dbReference>